<reference evidence="2" key="1">
    <citation type="journal article" date="2022" name="Mol. Ecol. Resour.">
        <title>The genomes of chicory, endive, great burdock and yacon provide insights into Asteraceae palaeo-polyploidization history and plant inulin production.</title>
        <authorList>
            <person name="Fan W."/>
            <person name="Wang S."/>
            <person name="Wang H."/>
            <person name="Wang A."/>
            <person name="Jiang F."/>
            <person name="Liu H."/>
            <person name="Zhao H."/>
            <person name="Xu D."/>
            <person name="Zhang Y."/>
        </authorList>
    </citation>
    <scope>NUCLEOTIDE SEQUENCE [LARGE SCALE GENOMIC DNA]</scope>
    <source>
        <strain evidence="2">cv. Yunnan</strain>
    </source>
</reference>
<dbReference type="Proteomes" id="UP001056120">
    <property type="component" value="Linkage Group LG29"/>
</dbReference>
<sequence length="276" mass="31458">MFNTVISRIIIGSRRKDQVMLIALIQETMSLGGGFDVSDLFPSITLLPLITGTRKKMMKIREKMDAIFDSIILDYQERRVIGQNDHENEDLIDVLLRIKDDGGLQFPLAFDNIKVVLLDMFAAGTDTSSVTVEWAMSELMKNPRVMKKAQDELRHVFKGRAMIHESDIQELDYLKLNCEIGGYNIFVNTKVIINAWMIGRDTDYWIDAESFIPERFSNSSDNKIGTDFEYIPFGAGRRMCPGMALGLANAELPLARLLYHFDWELPNGATFEDLDM</sequence>
<organism evidence="1 2">
    <name type="scientific">Smallanthus sonchifolius</name>
    <dbReference type="NCBI Taxonomy" id="185202"/>
    <lineage>
        <taxon>Eukaryota</taxon>
        <taxon>Viridiplantae</taxon>
        <taxon>Streptophyta</taxon>
        <taxon>Embryophyta</taxon>
        <taxon>Tracheophyta</taxon>
        <taxon>Spermatophyta</taxon>
        <taxon>Magnoliopsida</taxon>
        <taxon>eudicotyledons</taxon>
        <taxon>Gunneridae</taxon>
        <taxon>Pentapetalae</taxon>
        <taxon>asterids</taxon>
        <taxon>campanulids</taxon>
        <taxon>Asterales</taxon>
        <taxon>Asteraceae</taxon>
        <taxon>Asteroideae</taxon>
        <taxon>Heliantheae alliance</taxon>
        <taxon>Millerieae</taxon>
        <taxon>Smallanthus</taxon>
    </lineage>
</organism>
<dbReference type="EMBL" id="CM042046">
    <property type="protein sequence ID" value="KAI3676704.1"/>
    <property type="molecule type" value="Genomic_DNA"/>
</dbReference>
<keyword evidence="2" id="KW-1185">Reference proteome</keyword>
<accession>A0ACB8XYA1</accession>
<gene>
    <name evidence="1" type="ORF">L1987_86317</name>
</gene>
<evidence type="ECO:0000313" key="2">
    <source>
        <dbReference type="Proteomes" id="UP001056120"/>
    </source>
</evidence>
<protein>
    <submittedName>
        <fullName evidence="1">Uncharacterized protein</fullName>
    </submittedName>
</protein>
<comment type="caution">
    <text evidence="1">The sequence shown here is derived from an EMBL/GenBank/DDBJ whole genome shotgun (WGS) entry which is preliminary data.</text>
</comment>
<name>A0ACB8XYA1_9ASTR</name>
<evidence type="ECO:0000313" key="1">
    <source>
        <dbReference type="EMBL" id="KAI3676704.1"/>
    </source>
</evidence>
<proteinExistence type="predicted"/>
<reference evidence="1 2" key="2">
    <citation type="journal article" date="2022" name="Mol. Ecol. Resour.">
        <title>The genomes of chicory, endive, great burdock and yacon provide insights into Asteraceae paleo-polyploidization history and plant inulin production.</title>
        <authorList>
            <person name="Fan W."/>
            <person name="Wang S."/>
            <person name="Wang H."/>
            <person name="Wang A."/>
            <person name="Jiang F."/>
            <person name="Liu H."/>
            <person name="Zhao H."/>
            <person name="Xu D."/>
            <person name="Zhang Y."/>
        </authorList>
    </citation>
    <scope>NUCLEOTIDE SEQUENCE [LARGE SCALE GENOMIC DNA]</scope>
    <source>
        <strain evidence="2">cv. Yunnan</strain>
        <tissue evidence="1">Leaves</tissue>
    </source>
</reference>